<gene>
    <name evidence="3" type="ORF">CMN54_12575</name>
</gene>
<feature type="chain" id="PRO_5014751400" evidence="1">
    <location>
        <begin position="23"/>
        <end position="581"/>
    </location>
</feature>
<dbReference type="InterPro" id="IPR039424">
    <property type="entry name" value="SBP_5"/>
</dbReference>
<proteinExistence type="predicted"/>
<dbReference type="Pfam" id="PF00496">
    <property type="entry name" value="SBP_bac_5"/>
    <property type="match status" value="1"/>
</dbReference>
<dbReference type="Gene3D" id="3.90.76.10">
    <property type="entry name" value="Dipeptide-binding Protein, Domain 1"/>
    <property type="match status" value="1"/>
</dbReference>
<dbReference type="PIRSF" id="PIRSF002741">
    <property type="entry name" value="MppA"/>
    <property type="match status" value="1"/>
</dbReference>
<dbReference type="CDD" id="cd08509">
    <property type="entry name" value="PBP2_TmCBP_oligosaccharides_like"/>
    <property type="match status" value="1"/>
</dbReference>
<dbReference type="InterPro" id="IPR030678">
    <property type="entry name" value="Peptide/Ni-bd"/>
</dbReference>
<dbReference type="PANTHER" id="PTHR30290:SF16">
    <property type="entry name" value="OLIGOPEPTIDE ABC TRANSPORTER, PERIPLASMIC OLIGOPEPTIDE-BINDING PROTEIN"/>
    <property type="match status" value="1"/>
</dbReference>
<dbReference type="GO" id="GO:1904680">
    <property type="term" value="F:peptide transmembrane transporter activity"/>
    <property type="evidence" value="ECO:0007669"/>
    <property type="project" value="TreeGrafter"/>
</dbReference>
<dbReference type="Proteomes" id="UP000226525">
    <property type="component" value="Unassembled WGS sequence"/>
</dbReference>
<keyword evidence="1" id="KW-0732">Signal</keyword>
<sequence length="581" mass="65468">MFKKLALVALSIAAIAVSGVQAGGHSKARNKTVIFDIDGGKVAQPYNFNNLVPGTTRSNGIHQAVFEPLFILNYETGGIDPWLGESFTSNNSLDVWTLKLKKGIKWSDGEDLDADDVVYTIQMLLDDSTQSLRDAASMQQWVKSVNKQDKHTVVFNLTEPNARFQLDYFSVKIYGGVIIIPEHVWKGQDPFTFKFYDKEKGWPLGSGAYTLKSASETEFIYDRNDNWWGVSQGLPLPAPERLIWAVTATEENRSMLAAKGELDSVMDVTLGAFEAMQARNDNMQAWFSELPYSWLDPCARQLSINTQVEPWDDPAMRWALNYIIDREEIVRVAYEGTTIPSMTLFVHYGGLFPYIDAVVAAGMGMRLNASPHIAQKIIESKGWTKGSDGFYQKGGKTLEFVIKTHEGFIEKRRITDVVVEQFLDAGIKAEHRPIAGATWDNDRNTGNFMGSMDWHSCGSINEPYASLNRFTAKYLKPVGTTSPGSNNYVRWDTAKSKEFTQIVDKMGAMPLNAPGMVDMVVDAYRLWYEELPFIPITQARKLIPFDTTYWTGWPTAENNYNHPATWWQSTHQIIHNLKPAN</sequence>
<dbReference type="Gene3D" id="3.40.190.10">
    <property type="entry name" value="Periplasmic binding protein-like II"/>
    <property type="match status" value="1"/>
</dbReference>
<evidence type="ECO:0000256" key="1">
    <source>
        <dbReference type="SAM" id="SignalP"/>
    </source>
</evidence>
<dbReference type="GO" id="GO:0042597">
    <property type="term" value="C:periplasmic space"/>
    <property type="evidence" value="ECO:0007669"/>
    <property type="project" value="UniProtKB-ARBA"/>
</dbReference>
<dbReference type="GO" id="GO:0015833">
    <property type="term" value="P:peptide transport"/>
    <property type="evidence" value="ECO:0007669"/>
    <property type="project" value="TreeGrafter"/>
</dbReference>
<evidence type="ECO:0000259" key="2">
    <source>
        <dbReference type="Pfam" id="PF00496"/>
    </source>
</evidence>
<dbReference type="EMBL" id="NZEX01000147">
    <property type="protein sequence ID" value="MAH64252.1"/>
    <property type="molecule type" value="Genomic_DNA"/>
</dbReference>
<dbReference type="Gene3D" id="3.10.105.10">
    <property type="entry name" value="Dipeptide-binding Protein, Domain 3"/>
    <property type="match status" value="1"/>
</dbReference>
<comment type="caution">
    <text evidence="3">The sequence shown here is derived from an EMBL/GenBank/DDBJ whole genome shotgun (WGS) entry which is preliminary data.</text>
</comment>
<evidence type="ECO:0000313" key="4">
    <source>
        <dbReference type="Proteomes" id="UP000226525"/>
    </source>
</evidence>
<dbReference type="SUPFAM" id="SSF53850">
    <property type="entry name" value="Periplasmic binding protein-like II"/>
    <property type="match status" value="1"/>
</dbReference>
<dbReference type="AlphaFoldDB" id="A0A2D6YM89"/>
<dbReference type="GO" id="GO:0043190">
    <property type="term" value="C:ATP-binding cassette (ABC) transporter complex"/>
    <property type="evidence" value="ECO:0007669"/>
    <property type="project" value="InterPro"/>
</dbReference>
<organism evidence="3 4">
    <name type="scientific">SAR324 cluster bacterium</name>
    <dbReference type="NCBI Taxonomy" id="2024889"/>
    <lineage>
        <taxon>Bacteria</taxon>
        <taxon>Deltaproteobacteria</taxon>
        <taxon>SAR324 cluster</taxon>
    </lineage>
</organism>
<feature type="signal peptide" evidence="1">
    <location>
        <begin position="1"/>
        <end position="22"/>
    </location>
</feature>
<feature type="domain" description="Solute-binding protein family 5" evidence="2">
    <location>
        <begin position="79"/>
        <end position="471"/>
    </location>
</feature>
<reference evidence="4" key="1">
    <citation type="submission" date="2017-09" db="EMBL/GenBank/DDBJ databases">
        <title>The Reconstruction of 2,631 Draft Metagenome-Assembled Genomes from the Global Oceans.</title>
        <authorList>
            <person name="Tully B.J."/>
            <person name="Graham E.D."/>
            <person name="Heidelberg J.F."/>
        </authorList>
    </citation>
    <scope>NUCLEOTIDE SEQUENCE [LARGE SCALE GENOMIC DNA]</scope>
</reference>
<name>A0A2D6YM89_9DELT</name>
<accession>A0A2D6YM89</accession>
<dbReference type="InterPro" id="IPR000914">
    <property type="entry name" value="SBP_5_dom"/>
</dbReference>
<protein>
    <submittedName>
        <fullName evidence="3">ABC transporter substrate-binding protein</fullName>
    </submittedName>
</protein>
<evidence type="ECO:0000313" key="3">
    <source>
        <dbReference type="EMBL" id="MAH64252.1"/>
    </source>
</evidence>
<dbReference type="PANTHER" id="PTHR30290">
    <property type="entry name" value="PERIPLASMIC BINDING COMPONENT OF ABC TRANSPORTER"/>
    <property type="match status" value="1"/>
</dbReference>